<comment type="caution">
    <text evidence="1">The sequence shown here is derived from an EMBL/GenBank/DDBJ whole genome shotgun (WGS) entry which is preliminary data.</text>
</comment>
<sequence>MGRFHSNECKRSSGFTENDAAGTRHSCFLLVLGSSYRYSQIGGKAQTMDNGNMTRASALPLRPLLTDSSLTDQDRCQLRYMERKLLESIGEHSEELADLTSNKFDAATDDLNDMYKHVCYPREALLDGLCLDELESAVEKQSKSLSRTDITKVYLYLD</sequence>
<dbReference type="AlphaFoldDB" id="A0A9W6X1N1"/>
<evidence type="ECO:0000313" key="1">
    <source>
        <dbReference type="EMBL" id="GMF25966.1"/>
    </source>
</evidence>
<evidence type="ECO:0000313" key="2">
    <source>
        <dbReference type="Proteomes" id="UP001165121"/>
    </source>
</evidence>
<accession>A0A9W6X1N1</accession>
<protein>
    <submittedName>
        <fullName evidence="1">Unnamed protein product</fullName>
    </submittedName>
</protein>
<dbReference type="Proteomes" id="UP001165121">
    <property type="component" value="Unassembled WGS sequence"/>
</dbReference>
<gene>
    <name evidence="1" type="ORF">Pfra01_000477600</name>
</gene>
<reference evidence="1" key="1">
    <citation type="submission" date="2023-04" db="EMBL/GenBank/DDBJ databases">
        <title>Phytophthora fragariaefolia NBRC 109709.</title>
        <authorList>
            <person name="Ichikawa N."/>
            <person name="Sato H."/>
            <person name="Tonouchi N."/>
        </authorList>
    </citation>
    <scope>NUCLEOTIDE SEQUENCE</scope>
    <source>
        <strain evidence="1">NBRC 109709</strain>
    </source>
</reference>
<dbReference type="OrthoDB" id="361242at2759"/>
<organism evidence="1 2">
    <name type="scientific">Phytophthora fragariaefolia</name>
    <dbReference type="NCBI Taxonomy" id="1490495"/>
    <lineage>
        <taxon>Eukaryota</taxon>
        <taxon>Sar</taxon>
        <taxon>Stramenopiles</taxon>
        <taxon>Oomycota</taxon>
        <taxon>Peronosporomycetes</taxon>
        <taxon>Peronosporales</taxon>
        <taxon>Peronosporaceae</taxon>
        <taxon>Phytophthora</taxon>
    </lineage>
</organism>
<proteinExistence type="predicted"/>
<keyword evidence="2" id="KW-1185">Reference proteome</keyword>
<name>A0A9W6X1N1_9STRA</name>
<dbReference type="EMBL" id="BSXT01000374">
    <property type="protein sequence ID" value="GMF25966.1"/>
    <property type="molecule type" value="Genomic_DNA"/>
</dbReference>